<dbReference type="CDD" id="cd00082">
    <property type="entry name" value="HisKA"/>
    <property type="match status" value="1"/>
</dbReference>
<dbReference type="InterPro" id="IPR003661">
    <property type="entry name" value="HisK_dim/P_dom"/>
</dbReference>
<dbReference type="SUPFAM" id="SSF55874">
    <property type="entry name" value="ATPase domain of HSP90 chaperone/DNA topoisomerase II/histidine kinase"/>
    <property type="match status" value="1"/>
</dbReference>
<dbReference type="PRINTS" id="PR00344">
    <property type="entry name" value="BCTRLSENSOR"/>
</dbReference>
<feature type="domain" description="Histidine kinase" evidence="7">
    <location>
        <begin position="545"/>
        <end position="811"/>
    </location>
</feature>
<dbReference type="PROSITE" id="PS50112">
    <property type="entry name" value="PAS"/>
    <property type="match status" value="3"/>
</dbReference>
<dbReference type="Gene3D" id="3.30.450.20">
    <property type="entry name" value="PAS domain"/>
    <property type="match status" value="3"/>
</dbReference>
<evidence type="ECO:0000256" key="5">
    <source>
        <dbReference type="ARBA" id="ARBA00023012"/>
    </source>
</evidence>
<evidence type="ECO:0000256" key="6">
    <source>
        <dbReference type="SAM" id="Coils"/>
    </source>
</evidence>
<feature type="coiled-coil region" evidence="6">
    <location>
        <begin position="495"/>
        <end position="526"/>
    </location>
</feature>
<dbReference type="InterPro" id="IPR036097">
    <property type="entry name" value="HisK_dim/P_sf"/>
</dbReference>
<dbReference type="PROSITE" id="PS50113">
    <property type="entry name" value="PAC"/>
    <property type="match status" value="1"/>
</dbReference>
<feature type="domain" description="PAC" evidence="9">
    <location>
        <begin position="463"/>
        <end position="511"/>
    </location>
</feature>
<dbReference type="SMART" id="SM00387">
    <property type="entry name" value="HATPase_c"/>
    <property type="match status" value="1"/>
</dbReference>
<keyword evidence="5" id="KW-0902">Two-component regulatory system</keyword>
<dbReference type="EC" id="2.7.13.3" evidence="2"/>
<dbReference type="OrthoDB" id="9773246at2"/>
<evidence type="ECO:0000256" key="4">
    <source>
        <dbReference type="ARBA" id="ARBA00022777"/>
    </source>
</evidence>
<dbReference type="SUPFAM" id="SSF55785">
    <property type="entry name" value="PYP-like sensor domain (PAS domain)"/>
    <property type="match status" value="3"/>
</dbReference>
<dbReference type="InterPro" id="IPR013656">
    <property type="entry name" value="PAS_4"/>
</dbReference>
<feature type="domain" description="PAS" evidence="8">
    <location>
        <begin position="411"/>
        <end position="460"/>
    </location>
</feature>
<dbReference type="InterPro" id="IPR004358">
    <property type="entry name" value="Sig_transdc_His_kin-like_C"/>
</dbReference>
<keyword evidence="4" id="KW-0418">Kinase</keyword>
<dbReference type="Pfam" id="PF08447">
    <property type="entry name" value="PAS_3"/>
    <property type="match status" value="2"/>
</dbReference>
<protein>
    <recommendedName>
        <fullName evidence="2">histidine kinase</fullName>
        <ecNumber evidence="2">2.7.13.3</ecNumber>
    </recommendedName>
</protein>
<evidence type="ECO:0000259" key="9">
    <source>
        <dbReference type="PROSITE" id="PS50113"/>
    </source>
</evidence>
<name>A0A1E5QLX5_9CYAN</name>
<dbReference type="InterPro" id="IPR003594">
    <property type="entry name" value="HATPase_dom"/>
</dbReference>
<dbReference type="AlphaFoldDB" id="A0A1E5QLX5"/>
<dbReference type="PROSITE" id="PS50109">
    <property type="entry name" value="HIS_KIN"/>
    <property type="match status" value="1"/>
</dbReference>
<dbReference type="RefSeq" id="WP_069966761.1">
    <property type="nucleotide sequence ID" value="NZ_CM124774.1"/>
</dbReference>
<dbReference type="InterPro" id="IPR000700">
    <property type="entry name" value="PAS-assoc_C"/>
</dbReference>
<dbReference type="SUPFAM" id="SSF52172">
    <property type="entry name" value="CheY-like"/>
    <property type="match status" value="1"/>
</dbReference>
<accession>A0A1E5QLX5</accession>
<comment type="catalytic activity">
    <reaction evidence="1">
        <text>ATP + protein L-histidine = ADP + protein N-phospho-L-histidine.</text>
        <dbReference type="EC" id="2.7.13.3"/>
    </reaction>
</comment>
<evidence type="ECO:0000256" key="2">
    <source>
        <dbReference type="ARBA" id="ARBA00012438"/>
    </source>
</evidence>
<dbReference type="InterPro" id="IPR000014">
    <property type="entry name" value="PAS"/>
</dbReference>
<dbReference type="Gene3D" id="1.10.287.130">
    <property type="match status" value="1"/>
</dbReference>
<feature type="domain" description="PAS" evidence="8">
    <location>
        <begin position="141"/>
        <end position="211"/>
    </location>
</feature>
<dbReference type="SMART" id="SM00086">
    <property type="entry name" value="PAC"/>
    <property type="match status" value="2"/>
</dbReference>
<dbReference type="InterPro" id="IPR013655">
    <property type="entry name" value="PAS_fold_3"/>
</dbReference>
<dbReference type="InterPro" id="IPR036890">
    <property type="entry name" value="HATPase_C_sf"/>
</dbReference>
<sequence length="813" mass="92001">MSEIATNLLPKPLNALWVEKNLAQAPGFANLNPAVVFHLTPSWSVALEQLDQQDFDLIFISSAFLETPSDDLIAPFERQGIPAIAILESDNPDLATQALDWGAVDYLLKAELDRSTLQRTLRYALRFRQLREQAAKPPDQQQEMLVSSLNVLADPVFIKDECHRFLFVNQAFCQLLGRSFSEIIGRSDYDFFPPEQAAVFWEKDELAMQTGKPNENEEELTHSQGKVQVISTKKSVFEMPDGQKILVGVIRDLTQYKHQERALINSEKRFAQLAANVPGMIYQFCLTSEGGRSFIYVSEGCRELYGVEPEIVKQNAEFLFQTVHPDDLPMLEQSIAISAQTLQPWRYEWRTLSPTGDLRWLKGASNPDLQANGDIIWNGLLTEITEQKLAEHERDRFFTLSLDLLCIASFEGYFKRLNPSWTATLGYSETELLSLQFIELVHPEDRQDTLQALQNLTQGVKILKFENRYRSQDGSYRWLSWVAAPFAEEGLIYAVARDISDRKQAEEELREKAQQLKKTIHKLTSTQAQLVQTEKMASLGQLVAGVAHEINNPVSFISGNITPAMNYACDLLKVIELYQQHYPHPPATLLQAIESYDLEFLSSDFPQLLQSMQEGATRITEIVASLRNFSRLDEAHLKAVNLHQGIESTLMILQHRLKAQNEQIERPAIQVIKEFDNLPLVECHPGQINQVFMNILSNAIDALEEYWMSRSGSEAKRMPTLSIRTTTQKAKDPQGGKLATIQIKDNGKGISPALQTRLFDPFFTTKPVGKGTGLGLYISHQIIVDKHQGSLTCRSEFGKGTEFKIQIPIRTST</sequence>
<dbReference type="SMART" id="SM00388">
    <property type="entry name" value="HisKA"/>
    <property type="match status" value="1"/>
</dbReference>
<keyword evidence="4" id="KW-0808">Transferase</keyword>
<dbReference type="PANTHER" id="PTHR43065:SF50">
    <property type="entry name" value="HISTIDINE KINASE"/>
    <property type="match status" value="1"/>
</dbReference>
<dbReference type="Gene3D" id="3.30.565.10">
    <property type="entry name" value="Histidine kinase-like ATPase, C-terminal domain"/>
    <property type="match status" value="1"/>
</dbReference>
<dbReference type="InterPro" id="IPR011006">
    <property type="entry name" value="CheY-like_superfamily"/>
</dbReference>
<reference evidence="10" key="1">
    <citation type="submission" date="2016-09" db="EMBL/GenBank/DDBJ databases">
        <title>Draft genome of thermotolerant cyanobacterium Desertifilum sp. strain IPPAS B-1220.</title>
        <authorList>
            <person name="Sinetova M.A."/>
            <person name="Bolakhan K."/>
            <person name="Zayadan B.K."/>
            <person name="Mironov K.S."/>
            <person name="Ustinova V."/>
            <person name="Kupriyanova E.V."/>
            <person name="Sidorov R.A."/>
            <person name="Skrypnik A.N."/>
            <person name="Gogoleva N.E."/>
            <person name="Gogolev Y.V."/>
            <person name="Los D.A."/>
        </authorList>
    </citation>
    <scope>NUCLEOTIDE SEQUENCE [LARGE SCALE GENOMIC DNA]</scope>
    <source>
        <strain evidence="10">IPPAS B-1220</strain>
    </source>
</reference>
<gene>
    <name evidence="10" type="ORF">BH720_08530</name>
</gene>
<dbReference type="Pfam" id="PF02518">
    <property type="entry name" value="HATPase_c"/>
    <property type="match status" value="1"/>
</dbReference>
<comment type="caution">
    <text evidence="10">The sequence shown here is derived from an EMBL/GenBank/DDBJ whole genome shotgun (WGS) entry which is preliminary data.</text>
</comment>
<dbReference type="PANTHER" id="PTHR43065">
    <property type="entry name" value="SENSOR HISTIDINE KINASE"/>
    <property type="match status" value="1"/>
</dbReference>
<keyword evidence="3" id="KW-0597">Phosphoprotein</keyword>
<proteinExistence type="predicted"/>
<evidence type="ECO:0000256" key="1">
    <source>
        <dbReference type="ARBA" id="ARBA00000085"/>
    </source>
</evidence>
<organism evidence="10">
    <name type="scientific">Desertifilum tharense IPPAS B-1220</name>
    <dbReference type="NCBI Taxonomy" id="1781255"/>
    <lineage>
        <taxon>Bacteria</taxon>
        <taxon>Bacillati</taxon>
        <taxon>Cyanobacteriota</taxon>
        <taxon>Cyanophyceae</taxon>
        <taxon>Desertifilales</taxon>
        <taxon>Desertifilaceae</taxon>
        <taxon>Desertifilum</taxon>
    </lineage>
</organism>
<dbReference type="InterPro" id="IPR035965">
    <property type="entry name" value="PAS-like_dom_sf"/>
</dbReference>
<keyword evidence="6" id="KW-0175">Coiled coil</keyword>
<dbReference type="GO" id="GO:0000155">
    <property type="term" value="F:phosphorelay sensor kinase activity"/>
    <property type="evidence" value="ECO:0007669"/>
    <property type="project" value="InterPro"/>
</dbReference>
<dbReference type="Pfam" id="PF08448">
    <property type="entry name" value="PAS_4"/>
    <property type="match status" value="1"/>
</dbReference>
<dbReference type="EMBL" id="MJGC01000047">
    <property type="protein sequence ID" value="OEJ75676.1"/>
    <property type="molecule type" value="Genomic_DNA"/>
</dbReference>
<dbReference type="NCBIfam" id="TIGR00229">
    <property type="entry name" value="sensory_box"/>
    <property type="match status" value="3"/>
</dbReference>
<evidence type="ECO:0000313" key="10">
    <source>
        <dbReference type="EMBL" id="OEJ75676.1"/>
    </source>
</evidence>
<dbReference type="InterPro" id="IPR005467">
    <property type="entry name" value="His_kinase_dom"/>
</dbReference>
<dbReference type="InterPro" id="IPR001610">
    <property type="entry name" value="PAC"/>
</dbReference>
<evidence type="ECO:0000259" key="8">
    <source>
        <dbReference type="PROSITE" id="PS50112"/>
    </source>
</evidence>
<feature type="domain" description="PAS" evidence="8">
    <location>
        <begin position="266"/>
        <end position="335"/>
    </location>
</feature>
<dbReference type="Gene3D" id="3.40.50.2300">
    <property type="match status" value="1"/>
</dbReference>
<evidence type="ECO:0000259" key="7">
    <source>
        <dbReference type="PROSITE" id="PS50109"/>
    </source>
</evidence>
<dbReference type="CDD" id="cd00130">
    <property type="entry name" value="PAS"/>
    <property type="match status" value="3"/>
</dbReference>
<dbReference type="SUPFAM" id="SSF47384">
    <property type="entry name" value="Homodimeric domain of signal transducing histidine kinase"/>
    <property type="match status" value="1"/>
</dbReference>
<dbReference type="STRING" id="1781255.BH720_08530"/>
<dbReference type="SMART" id="SM00091">
    <property type="entry name" value="PAS"/>
    <property type="match status" value="3"/>
</dbReference>
<evidence type="ECO:0000256" key="3">
    <source>
        <dbReference type="ARBA" id="ARBA00022553"/>
    </source>
</evidence>